<protein>
    <submittedName>
        <fullName evidence="1">Uncharacterized protein</fullName>
    </submittedName>
</protein>
<reference evidence="1" key="1">
    <citation type="journal article" date="2021" name="Proc. Natl. Acad. Sci. U.S.A.">
        <title>A Catalog of Tens of Thousands of Viruses from Human Metagenomes Reveals Hidden Associations with Chronic Diseases.</title>
        <authorList>
            <person name="Tisza M.J."/>
            <person name="Buck C.B."/>
        </authorList>
    </citation>
    <scope>NUCLEOTIDE SEQUENCE</scope>
    <source>
        <strain evidence="1">CtmpG14</strain>
    </source>
</reference>
<name>A0A8S5PBU2_9CAUD</name>
<dbReference type="EMBL" id="BK015384">
    <property type="protein sequence ID" value="DAE04152.1"/>
    <property type="molecule type" value="Genomic_DNA"/>
</dbReference>
<evidence type="ECO:0000313" key="1">
    <source>
        <dbReference type="EMBL" id="DAE04152.1"/>
    </source>
</evidence>
<proteinExistence type="predicted"/>
<organism evidence="1">
    <name type="scientific">Siphoviridae sp. ctmpG14</name>
    <dbReference type="NCBI Taxonomy" id="2825654"/>
    <lineage>
        <taxon>Viruses</taxon>
        <taxon>Duplodnaviria</taxon>
        <taxon>Heunggongvirae</taxon>
        <taxon>Uroviricota</taxon>
        <taxon>Caudoviricetes</taxon>
    </lineage>
</organism>
<sequence length="159" mass="17534">MTEKTLKDCIDVIKTSLEEQNAQFIQELAKKLDIAGGSITGNLTVQGDTNLNGTARYHNAEIGYRADTLPNRITNPTTASTDTPEFWRTQSKGLYWYSQTGKLKNQPGQYGWLVHLTGQHTEIQQLFIVAANGIIYSRGANGNGWATGNDTVAWNKATN</sequence>
<accession>A0A8S5PBU2</accession>